<dbReference type="InParanoid" id="Q2GV90"/>
<gene>
    <name evidence="1" type="ORF">CHGG_08114</name>
</gene>
<name>Q2GV90_CHAGB</name>
<proteinExistence type="predicted"/>
<dbReference type="AlphaFoldDB" id="Q2GV90"/>
<dbReference type="RefSeq" id="XP_001225770.1">
    <property type="nucleotide sequence ID" value="XM_001225769.1"/>
</dbReference>
<evidence type="ECO:0000313" key="1">
    <source>
        <dbReference type="EMBL" id="EAQ86861.1"/>
    </source>
</evidence>
<dbReference type="GeneID" id="4394298"/>
<dbReference type="VEuPathDB" id="FungiDB:CHGG_08114"/>
<dbReference type="Proteomes" id="UP000001056">
    <property type="component" value="Unassembled WGS sequence"/>
</dbReference>
<evidence type="ECO:0000313" key="2">
    <source>
        <dbReference type="Proteomes" id="UP000001056"/>
    </source>
</evidence>
<organism evidence="1 2">
    <name type="scientific">Chaetomium globosum (strain ATCC 6205 / CBS 148.51 / DSM 1962 / NBRC 6347 / NRRL 1970)</name>
    <name type="common">Soil fungus</name>
    <dbReference type="NCBI Taxonomy" id="306901"/>
    <lineage>
        <taxon>Eukaryota</taxon>
        <taxon>Fungi</taxon>
        <taxon>Dikarya</taxon>
        <taxon>Ascomycota</taxon>
        <taxon>Pezizomycotina</taxon>
        <taxon>Sordariomycetes</taxon>
        <taxon>Sordariomycetidae</taxon>
        <taxon>Sordariales</taxon>
        <taxon>Chaetomiaceae</taxon>
        <taxon>Chaetomium</taxon>
    </lineage>
</organism>
<reference evidence="2" key="1">
    <citation type="journal article" date="2015" name="Genome Announc.">
        <title>Draft genome sequence of the cellulolytic fungus Chaetomium globosum.</title>
        <authorList>
            <person name="Cuomo C.A."/>
            <person name="Untereiner W.A."/>
            <person name="Ma L.-J."/>
            <person name="Grabherr M."/>
            <person name="Birren B.W."/>
        </authorList>
    </citation>
    <scope>NUCLEOTIDE SEQUENCE [LARGE SCALE GENOMIC DNA]</scope>
    <source>
        <strain evidence="2">ATCC 6205 / CBS 148.51 / DSM 1962 / NBRC 6347 / NRRL 1970</strain>
    </source>
</reference>
<accession>Q2GV90</accession>
<protein>
    <submittedName>
        <fullName evidence="1">Uncharacterized protein</fullName>
    </submittedName>
</protein>
<sequence>MQATPRLRSSSSEVVCAGFHGSPAVNGCKIWGTSGGRQRTHVEMPVAAFPGDDTERPGSSVWGKTNADTARGLDLLLAAPDC</sequence>
<keyword evidence="2" id="KW-1185">Reference proteome</keyword>
<dbReference type="EMBL" id="CH408033">
    <property type="protein sequence ID" value="EAQ86861.1"/>
    <property type="molecule type" value="Genomic_DNA"/>
</dbReference>
<dbReference type="HOGENOM" id="CLU_2558109_0_0_1"/>